<evidence type="ECO:0000313" key="2">
    <source>
        <dbReference type="EMBL" id="CAK0840299.1"/>
    </source>
</evidence>
<accession>A0ABN9T5K3</accession>
<feature type="compositionally biased region" description="Low complexity" evidence="1">
    <location>
        <begin position="74"/>
        <end position="87"/>
    </location>
</feature>
<dbReference type="SUPFAM" id="SSF48452">
    <property type="entry name" value="TPR-like"/>
    <property type="match status" value="1"/>
</dbReference>
<dbReference type="InterPro" id="IPR011990">
    <property type="entry name" value="TPR-like_helical_dom_sf"/>
</dbReference>
<feature type="region of interest" description="Disordered" evidence="1">
    <location>
        <begin position="51"/>
        <end position="105"/>
    </location>
</feature>
<organism evidence="2 3">
    <name type="scientific">Prorocentrum cordatum</name>
    <dbReference type="NCBI Taxonomy" id="2364126"/>
    <lineage>
        <taxon>Eukaryota</taxon>
        <taxon>Sar</taxon>
        <taxon>Alveolata</taxon>
        <taxon>Dinophyceae</taxon>
        <taxon>Prorocentrales</taxon>
        <taxon>Prorocentraceae</taxon>
        <taxon>Prorocentrum</taxon>
    </lineage>
</organism>
<dbReference type="EMBL" id="CAUYUJ010014368">
    <property type="protein sequence ID" value="CAK0840299.1"/>
    <property type="molecule type" value="Genomic_DNA"/>
</dbReference>
<protein>
    <submittedName>
        <fullName evidence="2">Uncharacterized protein</fullName>
    </submittedName>
</protein>
<comment type="caution">
    <text evidence="2">The sequence shown here is derived from an EMBL/GenBank/DDBJ whole genome shotgun (WGS) entry which is preliminary data.</text>
</comment>
<name>A0ABN9T5K3_9DINO</name>
<gene>
    <name evidence="2" type="ORF">PCOR1329_LOCUS35771</name>
</gene>
<feature type="region of interest" description="Disordered" evidence="1">
    <location>
        <begin position="1"/>
        <end position="33"/>
    </location>
</feature>
<evidence type="ECO:0000313" key="3">
    <source>
        <dbReference type="Proteomes" id="UP001189429"/>
    </source>
</evidence>
<dbReference type="Gene3D" id="1.25.40.10">
    <property type="entry name" value="Tetratricopeptide repeat domain"/>
    <property type="match status" value="1"/>
</dbReference>
<feature type="compositionally biased region" description="Pro residues" evidence="1">
    <location>
        <begin position="63"/>
        <end position="73"/>
    </location>
</feature>
<evidence type="ECO:0000256" key="1">
    <source>
        <dbReference type="SAM" id="MobiDB-lite"/>
    </source>
</evidence>
<sequence length="561" mass="58953">MPGGIPASGVRGPTSSTQALDPAGPPPRCSAEAHALPGCCRAVGARGPRRPMVLVEELEDDPPPAPPAPPRAPPAAVAPAAPQRAAEPPSPPGASVEPSPSSPSRWGAAFEAVLSQILLEYEGQDKVVRDGMESGMRKLFDNPYCLELGTLLGGSPLVLEDAQRIVFFPRLSDVRTYVAAFLRDTPEKTARRERLMKFKLMSVFYTLHRRDGAIVDRFMHCGGLDSLVALLAEDHNVIQSQATELLMEMLSPLMQLPHAGSLRQKHLHHQVYCCLRSQAFWRSFAAIVAEPREVFPNSHANCVRILAGALGWLRPEDGCLPDMAAPPDMREAVRALQQYLGSGPAMKPDTRGVAEDLLQELSGTPLFRADPLPEGPELKAARGELFGASAEGREDSAHAWQALKLLGGAAFRGGKLWPAEAAYRLALQEGGAAVPAAEASLIESNRALVLLKAGHAEEAAAAAASALEHDPSNAKAAFRRAQALLQLLGADPAGGPEAAATIGAALDAAELAADLEPKDAKVSEVLAKARALAERLPARAAAAGGPPGPAAPAPGGLDDMD</sequence>
<keyword evidence="3" id="KW-1185">Reference proteome</keyword>
<reference evidence="2" key="1">
    <citation type="submission" date="2023-10" db="EMBL/GenBank/DDBJ databases">
        <authorList>
            <person name="Chen Y."/>
            <person name="Shah S."/>
            <person name="Dougan E. K."/>
            <person name="Thang M."/>
            <person name="Chan C."/>
        </authorList>
    </citation>
    <scope>NUCLEOTIDE SEQUENCE [LARGE SCALE GENOMIC DNA]</scope>
</reference>
<dbReference type="Proteomes" id="UP001189429">
    <property type="component" value="Unassembled WGS sequence"/>
</dbReference>
<proteinExistence type="predicted"/>
<feature type="region of interest" description="Disordered" evidence="1">
    <location>
        <begin position="538"/>
        <end position="561"/>
    </location>
</feature>